<accession>A0A3Q9RMZ7</accession>
<dbReference type="AlphaFoldDB" id="A0A3Q9RMZ7"/>
<dbReference type="OrthoDB" id="5456548at2"/>
<protein>
    <submittedName>
        <fullName evidence="1">Uncharacterized protein</fullName>
    </submittedName>
</protein>
<organism evidence="1 2">
    <name type="scientific">Peribacillus asahii</name>
    <dbReference type="NCBI Taxonomy" id="228899"/>
    <lineage>
        <taxon>Bacteria</taxon>
        <taxon>Bacillati</taxon>
        <taxon>Bacillota</taxon>
        <taxon>Bacilli</taxon>
        <taxon>Bacillales</taxon>
        <taxon>Bacillaceae</taxon>
        <taxon>Peribacillus</taxon>
    </lineage>
</organism>
<evidence type="ECO:0000313" key="1">
    <source>
        <dbReference type="EMBL" id="AZV43235.1"/>
    </source>
</evidence>
<dbReference type="Proteomes" id="UP000283095">
    <property type="component" value="Chromosome"/>
</dbReference>
<gene>
    <name evidence="1" type="ORF">BAOM_2626</name>
</gene>
<sequence>MKFEYKFFTRWVVDGFIEINSQRSSFDGITYVRDCLGDLLNALMYLNADCVSKGDGLTTNTSCEWNAEPSITTWNFTLKTNGMLHVIVTYDGKEEDEDIVDINTECPYDSLLEVIILEVDSLIKKHGVVGYKENWDHEFPLSTFLKLKNYLLNKKTYSLEEIGDEYSEIKTSQLHNDLDLLFK</sequence>
<reference evidence="1 2" key="1">
    <citation type="submission" date="2018-01" db="EMBL/GenBank/DDBJ databases">
        <title>Bacillus asahii Genome sequencing and assembly.</title>
        <authorList>
            <person name="Jiang H."/>
            <person name="Feng Y."/>
            <person name="Zhao F."/>
            <person name="Lin X."/>
        </authorList>
    </citation>
    <scope>NUCLEOTIDE SEQUENCE [LARGE SCALE GENOMIC DNA]</scope>
    <source>
        <strain evidence="1 2">OM18</strain>
    </source>
</reference>
<dbReference type="KEGG" id="pasa:BAOM_2626"/>
<dbReference type="RefSeq" id="WP_127760501.1">
    <property type="nucleotide sequence ID" value="NZ_CP026095.1"/>
</dbReference>
<name>A0A3Q9RMZ7_9BACI</name>
<evidence type="ECO:0000313" key="2">
    <source>
        <dbReference type="Proteomes" id="UP000283095"/>
    </source>
</evidence>
<dbReference type="EMBL" id="CP026095">
    <property type="protein sequence ID" value="AZV43235.1"/>
    <property type="molecule type" value="Genomic_DNA"/>
</dbReference>
<proteinExistence type="predicted"/>